<feature type="compositionally biased region" description="Low complexity" evidence="1">
    <location>
        <begin position="303"/>
        <end position="325"/>
    </location>
</feature>
<organism evidence="2 3">
    <name type="scientific">Urochloa decumbens</name>
    <dbReference type="NCBI Taxonomy" id="240449"/>
    <lineage>
        <taxon>Eukaryota</taxon>
        <taxon>Viridiplantae</taxon>
        <taxon>Streptophyta</taxon>
        <taxon>Embryophyta</taxon>
        <taxon>Tracheophyta</taxon>
        <taxon>Spermatophyta</taxon>
        <taxon>Magnoliopsida</taxon>
        <taxon>Liliopsida</taxon>
        <taxon>Poales</taxon>
        <taxon>Poaceae</taxon>
        <taxon>PACMAD clade</taxon>
        <taxon>Panicoideae</taxon>
        <taxon>Panicodae</taxon>
        <taxon>Paniceae</taxon>
        <taxon>Melinidinae</taxon>
        <taxon>Urochloa</taxon>
    </lineage>
</organism>
<dbReference type="Proteomes" id="UP001497457">
    <property type="component" value="Chromosome 30rd"/>
</dbReference>
<feature type="compositionally biased region" description="Low complexity" evidence="1">
    <location>
        <begin position="382"/>
        <end position="391"/>
    </location>
</feature>
<protein>
    <submittedName>
        <fullName evidence="2">Uncharacterized protein</fullName>
    </submittedName>
</protein>
<dbReference type="AlphaFoldDB" id="A0ABC9CT79"/>
<feature type="compositionally biased region" description="Basic and acidic residues" evidence="1">
    <location>
        <begin position="214"/>
        <end position="237"/>
    </location>
</feature>
<feature type="compositionally biased region" description="Basic and acidic residues" evidence="1">
    <location>
        <begin position="154"/>
        <end position="164"/>
    </location>
</feature>
<dbReference type="PANTHER" id="PTHR33621:SF2">
    <property type="entry name" value="RIBOSOMAL L1 DOMAIN-CONTAINING PROTEIN"/>
    <property type="match status" value="1"/>
</dbReference>
<accession>A0ABC9CT79</accession>
<dbReference type="PANTHER" id="PTHR33621">
    <property type="entry name" value="ASPARTIC/GLUTAMIC ACID-RICH PROTEIN"/>
    <property type="match status" value="1"/>
</dbReference>
<reference evidence="2 3" key="2">
    <citation type="submission" date="2024-10" db="EMBL/GenBank/DDBJ databases">
        <authorList>
            <person name="Ryan C."/>
        </authorList>
    </citation>
    <scope>NUCLEOTIDE SEQUENCE [LARGE SCALE GENOMIC DNA]</scope>
</reference>
<sequence length="1270" mass="138066">MDFLALPRRDLQALCKRNGVRANMTNAAMAEALAALPTVDGIEEYVKQPVAVPAPAAKAAVAEEEEPRMEKQGSPLPRGRRVTAKTKEPSKPEDAKQANATREVNTEDAPAPRRGVSRRARGAPVVPKATGMASAEEEKQGSSLFVEDGEAEEDLTREANKEDAPAPVVVRRGASRRARPASAAEPAGAGAGEEQRDKEGSQVPRSRRGAVKPSEPDNREETEKEDLKRKAGTDDAPAHGVGRRGPSRRARPAPALEEQMTPILRGRNIKAKSTQPIKPNVGEEDEEEGGKPEEKADVPAPVGRRGASRRAQGAPAVAVPAGNAAAEEEPTAPIQGSHGVSVKSPEVIRLDDSEEDQKEDTKLEEKVEDLPAIGVGRRGTNRRAPAPAEAPATRRRAAASKHEAGDMAVEAVAIRSTRQRKPTMKAVAAAEEKAPRRAPRGGVVRKTIMPQEEQEEPLGVISDAEAVPAPVPDQEQEEPLGVISDAEAVPAPVPDQEQEEPLEAVPAPVPNQGCDGPGDLEVHSDPQNEEENEVVDAPKQEDDEISDVVIIEDEVLMEQTLQEQQVDDQKSPARMDNQEDSPILGLVSMAAEVDKVGNFQDTKCSTEEPLLEGIHDDGEEVEMVPSIQTIEDLVTLTAVESTKEVVTGDANRESEMRGSNELLHSREEISAVDTEDDDASQEKENMDIDELQAELVNDAVLFDCSGNISMVDEEKANKVNTEDSLGCQKKGDVAVDTVLPDREEISEVDTEDDGASQVKENMYIDGLQAELVNDAVLFDCSGNISMVDEEIANEVNTEDSLGCLKKGDVAVDTVLPDREEISEVDTEDDLVNQKKENKDTDELQTELAVETILFDCSGNNNNSLVYAEKTNEVSTKGGPGCQQKRDVAVDMALPYMAVAVENGDAVEENSAAITRDMPHSAAVVDEQDEETEIHPDERQRTMATEDEAIGDDHIGTDFDNGDKQIELVADDNLPEQTGANHKLTAQEMAAFCTEEMSQSTTTMDEDIEEDQFQAVSADQAVLISSKKVKMTDDEFDEETAPIIDEVQQSTVTLNEDVVDDQFEMGILHDDEQEQVVITDEMTVGEIVEEDKAVVITEEVPQSKGTMDEYVEEDQLKIEVARADDNVIEMRQTEDDIVQKESAFTVDLVEDSSDHTTSALLENVTESLSKSIITLKPTESISEGISVCNNSSEKNNTAPPVAMQEEEGVKVAKKSVDLNKLSIRQLRTKIKEKLNAKKNKEAKRVALARVDENVCRSQPKGQQQNLNLQQH</sequence>
<feature type="region of interest" description="Disordered" evidence="1">
    <location>
        <begin position="55"/>
        <end position="544"/>
    </location>
</feature>
<feature type="compositionally biased region" description="Basic residues" evidence="1">
    <location>
        <begin position="241"/>
        <end position="251"/>
    </location>
</feature>
<feature type="compositionally biased region" description="Basic and acidic residues" evidence="1">
    <location>
        <begin position="359"/>
        <end position="369"/>
    </location>
</feature>
<reference evidence="3" key="1">
    <citation type="submission" date="2024-06" db="EMBL/GenBank/DDBJ databases">
        <authorList>
            <person name="Ryan C."/>
        </authorList>
    </citation>
    <scope>NUCLEOTIDE SEQUENCE [LARGE SCALE GENOMIC DNA]</scope>
</reference>
<evidence type="ECO:0000256" key="1">
    <source>
        <dbReference type="SAM" id="MobiDB-lite"/>
    </source>
</evidence>
<proteinExistence type="predicted"/>
<dbReference type="EMBL" id="OZ075140">
    <property type="protein sequence ID" value="CAL5025652.1"/>
    <property type="molecule type" value="Genomic_DNA"/>
</dbReference>
<feature type="compositionally biased region" description="Basic and acidic residues" evidence="1">
    <location>
        <begin position="85"/>
        <end position="96"/>
    </location>
</feature>
<gene>
    <name evidence="2" type="ORF">URODEC1_LOCUS78227</name>
</gene>
<evidence type="ECO:0000313" key="3">
    <source>
        <dbReference type="Proteomes" id="UP001497457"/>
    </source>
</evidence>
<feature type="region of interest" description="Disordered" evidence="1">
    <location>
        <begin position="648"/>
        <end position="681"/>
    </location>
</feature>
<evidence type="ECO:0000313" key="2">
    <source>
        <dbReference type="EMBL" id="CAL5025652.1"/>
    </source>
</evidence>
<feature type="compositionally biased region" description="Basic and acidic residues" evidence="1">
    <location>
        <begin position="650"/>
        <end position="669"/>
    </location>
</feature>
<keyword evidence="3" id="KW-1185">Reference proteome</keyword>
<name>A0ABC9CT79_9POAL</name>